<evidence type="ECO:0000256" key="4">
    <source>
        <dbReference type="SAM" id="Phobius"/>
    </source>
</evidence>
<dbReference type="PANTHER" id="PTHR37042:SF4">
    <property type="entry name" value="OUTER MEMBRANE PROTEIN RV1973"/>
    <property type="match status" value="1"/>
</dbReference>
<evidence type="ECO:0000256" key="3">
    <source>
        <dbReference type="SAM" id="MobiDB-lite"/>
    </source>
</evidence>
<accession>A0A024JY56</accession>
<protein>
    <submittedName>
        <fullName evidence="5">Mce associated membrane protein</fullName>
    </submittedName>
</protein>
<dbReference type="HOGENOM" id="CLU_072301_0_1_11"/>
<dbReference type="OrthoDB" id="4774723at2"/>
<dbReference type="PANTHER" id="PTHR37042">
    <property type="entry name" value="OUTER MEMBRANE PROTEIN RV1973"/>
    <property type="match status" value="1"/>
</dbReference>
<dbReference type="eggNOG" id="ENOG503303V">
    <property type="taxonomic scope" value="Bacteria"/>
</dbReference>
<reference evidence="5" key="1">
    <citation type="journal article" date="2014" name="Genome Announc.">
        <title>Draft Genome Sequence of Mycobacterium triplex DSM 44626.</title>
        <authorList>
            <person name="Sassi M."/>
            <person name="Croce O."/>
            <person name="Robert C."/>
            <person name="Raoult D."/>
            <person name="Drancourt M."/>
        </authorList>
    </citation>
    <scope>NUCLEOTIDE SEQUENCE [LARGE SCALE GENOMIC DNA]</scope>
    <source>
        <strain evidence="5">DSM 44626</strain>
    </source>
</reference>
<evidence type="ECO:0000313" key="5">
    <source>
        <dbReference type="EMBL" id="CDO88586.1"/>
    </source>
</evidence>
<keyword evidence="2 4" id="KW-0472">Membrane</keyword>
<dbReference type="EMBL" id="HG964446">
    <property type="protein sequence ID" value="CDO88586.1"/>
    <property type="molecule type" value="Genomic_DNA"/>
</dbReference>
<feature type="compositionally biased region" description="Basic residues" evidence="3">
    <location>
        <begin position="1"/>
        <end position="11"/>
    </location>
</feature>
<dbReference type="GO" id="GO:0016020">
    <property type="term" value="C:membrane"/>
    <property type="evidence" value="ECO:0007669"/>
    <property type="project" value="UniProtKB-SubCell"/>
</dbReference>
<feature type="region of interest" description="Disordered" evidence="3">
    <location>
        <begin position="1"/>
        <end position="29"/>
    </location>
</feature>
<organism evidence="5">
    <name type="scientific">Mycobacterium triplex</name>
    <dbReference type="NCBI Taxonomy" id="47839"/>
    <lineage>
        <taxon>Bacteria</taxon>
        <taxon>Bacillati</taxon>
        <taxon>Actinomycetota</taxon>
        <taxon>Actinomycetes</taxon>
        <taxon>Mycobacteriales</taxon>
        <taxon>Mycobacteriaceae</taxon>
        <taxon>Mycobacterium</taxon>
        <taxon>Mycobacterium simiae complex</taxon>
    </lineage>
</organism>
<keyword evidence="4" id="KW-0812">Transmembrane</keyword>
<comment type="subcellular location">
    <subcellularLocation>
        <location evidence="1">Membrane</location>
    </subcellularLocation>
</comment>
<feature type="transmembrane region" description="Helical" evidence="4">
    <location>
        <begin position="61"/>
        <end position="82"/>
    </location>
</feature>
<proteinExistence type="predicted"/>
<keyword evidence="4" id="KW-1133">Transmembrane helix</keyword>
<reference evidence="5" key="2">
    <citation type="submission" date="2014-04" db="EMBL/GenBank/DDBJ databases">
        <authorList>
            <person name="Xu Y.W."/>
            <person name="Yang Q."/>
        </authorList>
    </citation>
    <scope>NUCLEOTIDE SEQUENCE</scope>
    <source>
        <strain evidence="5">DSM 44626</strain>
    </source>
</reference>
<name>A0A024JY56_9MYCO</name>
<dbReference type="Proteomes" id="UP000028880">
    <property type="component" value="Unassembled WGS sequence"/>
</dbReference>
<evidence type="ECO:0000256" key="1">
    <source>
        <dbReference type="ARBA" id="ARBA00004370"/>
    </source>
</evidence>
<sequence>MGLSRRVKNLQRPHGTEPPSAEIADDDDVQTNSVVVTAPPVEGGEVQDDSRPMRLLTPARSGIAIMVVVFLAMGSIAGWMALRVQHAQQAAHQRDQFLQIARQEALNLTTIDWQHADSDVQRIVDAATGRFHDDFADRSGPFVEAVKQAKSKSVGTITAAGVESAAGNEAQVLVAVGVKTTTDGQPSVEPHAWRMRISLQRVAGDVKVSRVEFVE</sequence>
<evidence type="ECO:0000256" key="2">
    <source>
        <dbReference type="ARBA" id="ARBA00023136"/>
    </source>
</evidence>
<gene>
    <name evidence="5" type="ORF">BN973_02955</name>
</gene>
<dbReference type="RefSeq" id="WP_139830028.1">
    <property type="nucleotide sequence ID" value="NZ_HG964446.1"/>
</dbReference>
<dbReference type="STRING" id="47839.BN973_02955"/>
<dbReference type="AlphaFoldDB" id="A0A024JY56"/>